<dbReference type="EMBL" id="QRDP01000004">
    <property type="protein sequence ID" value="RED17346.1"/>
    <property type="molecule type" value="Genomic_DNA"/>
</dbReference>
<dbReference type="Gene3D" id="1.20.1290.10">
    <property type="entry name" value="AhpD-like"/>
    <property type="match status" value="1"/>
</dbReference>
<name>A0A3D9FJT0_9SPHN</name>
<dbReference type="OrthoDB" id="9801997at2"/>
<dbReference type="PANTHER" id="PTHR34846">
    <property type="entry name" value="4-CARBOXYMUCONOLACTONE DECARBOXYLASE FAMILY PROTEIN (AFU_ORTHOLOGUE AFUA_6G11590)"/>
    <property type="match status" value="1"/>
</dbReference>
<feature type="domain" description="Carboxymuconolactone decarboxylase-like" evidence="1">
    <location>
        <begin position="72"/>
        <end position="136"/>
    </location>
</feature>
<dbReference type="Pfam" id="PF02627">
    <property type="entry name" value="CMD"/>
    <property type="match status" value="1"/>
</dbReference>
<evidence type="ECO:0000313" key="3">
    <source>
        <dbReference type="Proteomes" id="UP000256310"/>
    </source>
</evidence>
<evidence type="ECO:0000313" key="2">
    <source>
        <dbReference type="EMBL" id="RED17346.1"/>
    </source>
</evidence>
<proteinExistence type="predicted"/>
<organism evidence="2 3">
    <name type="scientific">Parasphingopyxis lamellibrachiae</name>
    <dbReference type="NCBI Taxonomy" id="680125"/>
    <lineage>
        <taxon>Bacteria</taxon>
        <taxon>Pseudomonadati</taxon>
        <taxon>Pseudomonadota</taxon>
        <taxon>Alphaproteobacteria</taxon>
        <taxon>Sphingomonadales</taxon>
        <taxon>Sphingomonadaceae</taxon>
        <taxon>Parasphingopyxis</taxon>
    </lineage>
</organism>
<protein>
    <submittedName>
        <fullName evidence="2">Carboxymuconolactone decarboxylase family protein</fullName>
    </submittedName>
</protein>
<dbReference type="AlphaFoldDB" id="A0A3D9FJT0"/>
<keyword evidence="3" id="KW-1185">Reference proteome</keyword>
<comment type="caution">
    <text evidence="2">The sequence shown here is derived from an EMBL/GenBank/DDBJ whole genome shotgun (WGS) entry which is preliminary data.</text>
</comment>
<dbReference type="SUPFAM" id="SSF69118">
    <property type="entry name" value="AhpD-like"/>
    <property type="match status" value="1"/>
</dbReference>
<dbReference type="InterPro" id="IPR003779">
    <property type="entry name" value="CMD-like"/>
</dbReference>
<dbReference type="Proteomes" id="UP000256310">
    <property type="component" value="Unassembled WGS sequence"/>
</dbReference>
<reference evidence="2 3" key="1">
    <citation type="submission" date="2018-07" db="EMBL/GenBank/DDBJ databases">
        <title>Genomic Encyclopedia of Type Strains, Phase IV (KMG-IV): sequencing the most valuable type-strain genomes for metagenomic binning, comparative biology and taxonomic classification.</title>
        <authorList>
            <person name="Goeker M."/>
        </authorList>
    </citation>
    <scope>NUCLEOTIDE SEQUENCE [LARGE SCALE GENOMIC DNA]</scope>
    <source>
        <strain evidence="2 3">DSM 26725</strain>
    </source>
</reference>
<dbReference type="PANTHER" id="PTHR34846:SF11">
    <property type="entry name" value="4-CARBOXYMUCONOLACTONE DECARBOXYLASE FAMILY PROTEIN (AFU_ORTHOLOGUE AFUA_6G11590)"/>
    <property type="match status" value="1"/>
</dbReference>
<sequence>MPRLKQVSRAEADESVLPYYDLLFGDRDPVAEPGTATGTPGDWWTTYALVPAIFKHATSHFGMFGMFSDTAVSTLAGDVRELGILRAGYTAGSQFVFSQHCKAARRNGLAEEKIAAIAEWPASDAYSPDERVLLGYVDCLVLERGRVSDGLFAALKKILSDEDILEFTYHVVGYVNHATICRALKLEFDNVPERIAEVPAPEGGELTADWAGKAWDD</sequence>
<gene>
    <name evidence="2" type="ORF">DFR46_2392</name>
</gene>
<dbReference type="RefSeq" id="WP_116236631.1">
    <property type="nucleotide sequence ID" value="NZ_QRDP01000004.1"/>
</dbReference>
<evidence type="ECO:0000259" key="1">
    <source>
        <dbReference type="Pfam" id="PF02627"/>
    </source>
</evidence>
<dbReference type="InterPro" id="IPR029032">
    <property type="entry name" value="AhpD-like"/>
</dbReference>
<accession>A0A3D9FJT0</accession>
<dbReference type="GO" id="GO:0051920">
    <property type="term" value="F:peroxiredoxin activity"/>
    <property type="evidence" value="ECO:0007669"/>
    <property type="project" value="InterPro"/>
</dbReference>